<keyword evidence="6" id="KW-0456">Lyase</keyword>
<comment type="cofactor">
    <cofactor evidence="2">
        <name>Mg(2+)</name>
        <dbReference type="ChEBI" id="CHEBI:18420"/>
    </cofactor>
</comment>
<accession>A0ABZ1ZU71</accession>
<dbReference type="PANTHER" id="PTHR13794">
    <property type="entry name" value="ENOLASE SUPERFAMILY, MANDELATE RACEMASE"/>
    <property type="match status" value="1"/>
</dbReference>
<feature type="domain" description="Mandelate racemase/muconate lactonizing enzyme C-terminal" evidence="7">
    <location>
        <begin position="193"/>
        <end position="289"/>
    </location>
</feature>
<dbReference type="SUPFAM" id="SSF54826">
    <property type="entry name" value="Enolase N-terminal domain-like"/>
    <property type="match status" value="1"/>
</dbReference>
<evidence type="ECO:0000259" key="7">
    <source>
        <dbReference type="SMART" id="SM00922"/>
    </source>
</evidence>
<dbReference type="SFLD" id="SFLDG00179">
    <property type="entry name" value="mandelate_racemase"/>
    <property type="match status" value="1"/>
</dbReference>
<dbReference type="InterPro" id="IPR013341">
    <property type="entry name" value="Mandelate_racemase_N_dom"/>
</dbReference>
<keyword evidence="5" id="KW-0460">Magnesium</keyword>
<evidence type="ECO:0000256" key="2">
    <source>
        <dbReference type="ARBA" id="ARBA00001946"/>
    </source>
</evidence>
<dbReference type="SUPFAM" id="SSF51604">
    <property type="entry name" value="Enolase C-terminal domain-like"/>
    <property type="match status" value="1"/>
</dbReference>
<evidence type="ECO:0000256" key="4">
    <source>
        <dbReference type="ARBA" id="ARBA00022723"/>
    </source>
</evidence>
<dbReference type="SMART" id="SM00922">
    <property type="entry name" value="MR_MLE"/>
    <property type="match status" value="1"/>
</dbReference>
<dbReference type="InterPro" id="IPR034610">
    <property type="entry name" value="L-fuconate_dehydratase"/>
</dbReference>
<dbReference type="EC" id="4.2.1.68" evidence="3"/>
<dbReference type="InterPro" id="IPR036849">
    <property type="entry name" value="Enolase-like_C_sf"/>
</dbReference>
<evidence type="ECO:0000313" key="8">
    <source>
        <dbReference type="EMBL" id="WUX42321.1"/>
    </source>
</evidence>
<dbReference type="Proteomes" id="UP001431926">
    <property type="component" value="Chromosome"/>
</dbReference>
<dbReference type="EMBL" id="CP109491">
    <property type="protein sequence ID" value="WUX42321.1"/>
    <property type="molecule type" value="Genomic_DNA"/>
</dbReference>
<evidence type="ECO:0000256" key="1">
    <source>
        <dbReference type="ARBA" id="ARBA00001737"/>
    </source>
</evidence>
<gene>
    <name evidence="8" type="ORF">OG367_34850</name>
</gene>
<dbReference type="SFLD" id="SFLDF00111">
    <property type="entry name" value="L-fuconate_dehydratase"/>
    <property type="match status" value="1"/>
</dbReference>
<dbReference type="Pfam" id="PF02746">
    <property type="entry name" value="MR_MLE_N"/>
    <property type="match status" value="1"/>
</dbReference>
<dbReference type="InterPro" id="IPR029065">
    <property type="entry name" value="Enolase_C-like"/>
</dbReference>
<evidence type="ECO:0000313" key="9">
    <source>
        <dbReference type="Proteomes" id="UP001431926"/>
    </source>
</evidence>
<dbReference type="InterPro" id="IPR029017">
    <property type="entry name" value="Enolase-like_N"/>
</dbReference>
<dbReference type="SFLD" id="SFLDS00001">
    <property type="entry name" value="Enolase"/>
    <property type="match status" value="1"/>
</dbReference>
<dbReference type="Pfam" id="PF13378">
    <property type="entry name" value="MR_MLE_C"/>
    <property type="match status" value="1"/>
</dbReference>
<dbReference type="Gene3D" id="3.30.390.10">
    <property type="entry name" value="Enolase-like, N-terminal domain"/>
    <property type="match status" value="1"/>
</dbReference>
<dbReference type="InterPro" id="IPR018110">
    <property type="entry name" value="Mandel_Rmase/mucon_lact_enz_CS"/>
</dbReference>
<reference evidence="8" key="1">
    <citation type="submission" date="2022-10" db="EMBL/GenBank/DDBJ databases">
        <title>The complete genomes of actinobacterial strains from the NBC collection.</title>
        <authorList>
            <person name="Joergensen T.S."/>
            <person name="Alvarez Arevalo M."/>
            <person name="Sterndorff E.B."/>
            <person name="Faurdal D."/>
            <person name="Vuksanovic O."/>
            <person name="Mourched A.-S."/>
            <person name="Charusanti P."/>
            <person name="Shaw S."/>
            <person name="Blin K."/>
            <person name="Weber T."/>
        </authorList>
    </citation>
    <scope>NUCLEOTIDE SEQUENCE</scope>
    <source>
        <strain evidence="8">NBC_01436</strain>
    </source>
</reference>
<proteinExistence type="predicted"/>
<organism evidence="8 9">
    <name type="scientific">Streptomyces anulatus</name>
    <name type="common">Streptomyces chrysomallus</name>
    <dbReference type="NCBI Taxonomy" id="1892"/>
    <lineage>
        <taxon>Bacteria</taxon>
        <taxon>Bacillati</taxon>
        <taxon>Actinomycetota</taxon>
        <taxon>Actinomycetes</taxon>
        <taxon>Kitasatosporales</taxon>
        <taxon>Streptomycetaceae</taxon>
        <taxon>Streptomyces</taxon>
    </lineage>
</organism>
<evidence type="ECO:0000256" key="5">
    <source>
        <dbReference type="ARBA" id="ARBA00022842"/>
    </source>
</evidence>
<protein>
    <recommendedName>
        <fullName evidence="3">L-fuconate dehydratase</fullName>
        <ecNumber evidence="3">4.2.1.68</ecNumber>
    </recommendedName>
</protein>
<evidence type="ECO:0000256" key="6">
    <source>
        <dbReference type="ARBA" id="ARBA00023239"/>
    </source>
</evidence>
<sequence length="454" mass="48682">MDTYDIRFPTSRQLDGSDAMNPDPDYSAAYLVLRTDAPDGLAGHGFTFTIGRGNDVQVAALDALRPHVLGRSVEDLSADPGLVSRALTGDSQLRWLGPEKGVMHMAIGAVVNAVWDLAAKRRGVPLWKLLADAEPEWLVSQVDFRYIADALSPEEALELLRRGREGSAGREKTLRAEGYPAYTTSPGWLGYSDEKLTRLAEEAVAAGFTQIKLKVGADLADDIRRCRAARAAIGPDVRLALDANQRWNVAEAIEWTQALAGFDPYWIEEPTSPDDILGHARIRAAVAPVKVATGEHVQNRIVFKQLLQADAVDVVQLDAARVGGVNENLAILLLAAKFGVPVCPHAGGVGLCELVQHLAMFDYVALSGTTEDRVIEFVDHLHGHFEHPAVVRDGRYTAPLSPGFSAEMYPASLATFAYPGGTFWTDDLAAAGTAGDAEPVGAAGVVAESVEVTA</sequence>
<keyword evidence="9" id="KW-1185">Reference proteome</keyword>
<comment type="catalytic activity">
    <reaction evidence="1">
        <text>L-fuconate = 2-dehydro-3-deoxy-L-fuconate + H2O</text>
        <dbReference type="Rhea" id="RHEA:22772"/>
        <dbReference type="ChEBI" id="CHEBI:15377"/>
        <dbReference type="ChEBI" id="CHEBI:21291"/>
        <dbReference type="ChEBI" id="CHEBI:37448"/>
        <dbReference type="EC" id="4.2.1.68"/>
    </reaction>
</comment>
<dbReference type="PANTHER" id="PTHR13794:SF58">
    <property type="entry name" value="MITOCHONDRIAL ENOLASE SUPERFAMILY MEMBER 1"/>
    <property type="match status" value="1"/>
</dbReference>
<dbReference type="RefSeq" id="WP_329360522.1">
    <property type="nucleotide sequence ID" value="NZ_CP109490.1"/>
</dbReference>
<name>A0ABZ1ZU71_STRAQ</name>
<dbReference type="PROSITE" id="PS00909">
    <property type="entry name" value="MR_MLE_2"/>
    <property type="match status" value="1"/>
</dbReference>
<dbReference type="Gene3D" id="3.20.20.120">
    <property type="entry name" value="Enolase-like C-terminal domain"/>
    <property type="match status" value="1"/>
</dbReference>
<keyword evidence="4" id="KW-0479">Metal-binding</keyword>
<evidence type="ECO:0000256" key="3">
    <source>
        <dbReference type="ARBA" id="ARBA00013142"/>
    </source>
</evidence>
<dbReference type="InterPro" id="IPR046945">
    <property type="entry name" value="RHMD-like"/>
</dbReference>
<dbReference type="InterPro" id="IPR013342">
    <property type="entry name" value="Mandelate_racemase_C"/>
</dbReference>